<protein>
    <submittedName>
        <fullName evidence="3">Helix-turn-helix domain-containing protein</fullName>
    </submittedName>
</protein>
<feature type="domain" description="HTH cro/C1-type" evidence="2">
    <location>
        <begin position="5"/>
        <end position="59"/>
    </location>
</feature>
<dbReference type="EMBL" id="JAJEQX010000016">
    <property type="protein sequence ID" value="MCC2254757.1"/>
    <property type="molecule type" value="Genomic_DNA"/>
</dbReference>
<dbReference type="PANTHER" id="PTHR46558">
    <property type="entry name" value="TRACRIPTIONAL REGULATORY PROTEIN-RELATED-RELATED"/>
    <property type="match status" value="1"/>
</dbReference>
<dbReference type="Pfam" id="PF01381">
    <property type="entry name" value="HTH_3"/>
    <property type="match status" value="1"/>
</dbReference>
<evidence type="ECO:0000313" key="3">
    <source>
        <dbReference type="EMBL" id="MCC2254757.1"/>
    </source>
</evidence>
<dbReference type="CDD" id="cd00093">
    <property type="entry name" value="HTH_XRE"/>
    <property type="match status" value="1"/>
</dbReference>
<evidence type="ECO:0000256" key="1">
    <source>
        <dbReference type="ARBA" id="ARBA00023125"/>
    </source>
</evidence>
<dbReference type="Gene3D" id="1.10.260.40">
    <property type="entry name" value="lambda repressor-like DNA-binding domains"/>
    <property type="match status" value="1"/>
</dbReference>
<dbReference type="RefSeq" id="WP_227707896.1">
    <property type="nucleotide sequence ID" value="NZ_JAJEQX010000016.1"/>
</dbReference>
<accession>A0ABS8FXI1</accession>
<dbReference type="SMART" id="SM00530">
    <property type="entry name" value="HTH_XRE"/>
    <property type="match status" value="1"/>
</dbReference>
<name>A0ABS8FXI1_9FIRM</name>
<dbReference type="Proteomes" id="UP001198151">
    <property type="component" value="Unassembled WGS sequence"/>
</dbReference>
<dbReference type="PROSITE" id="PS50943">
    <property type="entry name" value="HTH_CROC1"/>
    <property type="match status" value="1"/>
</dbReference>
<dbReference type="InterPro" id="IPR010982">
    <property type="entry name" value="Lambda_DNA-bd_dom_sf"/>
</dbReference>
<organism evidence="3 4">
    <name type="scientific">Ruminococcus turbiniformis</name>
    <dbReference type="NCBI Taxonomy" id="2881258"/>
    <lineage>
        <taxon>Bacteria</taxon>
        <taxon>Bacillati</taxon>
        <taxon>Bacillota</taxon>
        <taxon>Clostridia</taxon>
        <taxon>Eubacteriales</taxon>
        <taxon>Oscillospiraceae</taxon>
        <taxon>Ruminococcus</taxon>
    </lineage>
</organism>
<evidence type="ECO:0000313" key="4">
    <source>
        <dbReference type="Proteomes" id="UP001198151"/>
    </source>
</evidence>
<dbReference type="PANTHER" id="PTHR46558:SF11">
    <property type="entry name" value="HTH-TYPE TRANSCRIPTIONAL REGULATOR XRE"/>
    <property type="match status" value="1"/>
</dbReference>
<dbReference type="InterPro" id="IPR001387">
    <property type="entry name" value="Cro/C1-type_HTH"/>
</dbReference>
<comment type="caution">
    <text evidence="3">The sequence shown here is derived from an EMBL/GenBank/DDBJ whole genome shotgun (WGS) entry which is preliminary data.</text>
</comment>
<keyword evidence="4" id="KW-1185">Reference proteome</keyword>
<reference evidence="3 4" key="1">
    <citation type="submission" date="2021-10" db="EMBL/GenBank/DDBJ databases">
        <title>Anaerobic single-cell dispensing facilitates the cultivation of human gut bacteria.</title>
        <authorList>
            <person name="Afrizal A."/>
        </authorList>
    </citation>
    <scope>NUCLEOTIDE SEQUENCE [LARGE SCALE GENOMIC DNA]</scope>
    <source>
        <strain evidence="3 4">CLA-AA-H200</strain>
    </source>
</reference>
<proteinExistence type="predicted"/>
<gene>
    <name evidence="3" type="ORF">LKD70_10055</name>
</gene>
<dbReference type="SUPFAM" id="SSF47413">
    <property type="entry name" value="lambda repressor-like DNA-binding domains"/>
    <property type="match status" value="1"/>
</dbReference>
<evidence type="ECO:0000259" key="2">
    <source>
        <dbReference type="PROSITE" id="PS50943"/>
    </source>
</evidence>
<keyword evidence="1" id="KW-0238">DNA-binding</keyword>
<sequence>MDNRIRELRIEKGLRQEDLAEMINVSQQTISRIENGETSLPADILVDLSKIFHVSADYILKLSDSRMTTEYRIDIERNMERNMDLFRAYGRLNRTNQELVFFLMGQMEKLQDENRQKAEQE</sequence>